<reference evidence="1 2" key="1">
    <citation type="submission" date="2020-08" db="EMBL/GenBank/DDBJ databases">
        <title>Genomic Encyclopedia of Type Strains, Phase III (KMG-III): the genomes of soil and plant-associated and newly described type strains.</title>
        <authorList>
            <person name="Whitman W."/>
        </authorList>
    </citation>
    <scope>NUCLEOTIDE SEQUENCE [LARGE SCALE GENOMIC DNA]</scope>
    <source>
        <strain evidence="1 2">CECT 3287</strain>
    </source>
</reference>
<organism evidence="1 2">
    <name type="scientific">Actinoplanes campanulatus</name>
    <dbReference type="NCBI Taxonomy" id="113559"/>
    <lineage>
        <taxon>Bacteria</taxon>
        <taxon>Bacillati</taxon>
        <taxon>Actinomycetota</taxon>
        <taxon>Actinomycetes</taxon>
        <taxon>Micromonosporales</taxon>
        <taxon>Micromonosporaceae</taxon>
        <taxon>Actinoplanes</taxon>
    </lineage>
</organism>
<dbReference type="PROSITE" id="PS51257">
    <property type="entry name" value="PROKAR_LIPOPROTEIN"/>
    <property type="match status" value="1"/>
</dbReference>
<dbReference type="RefSeq" id="WP_183222954.1">
    <property type="nucleotide sequence ID" value="NZ_BMPW01000011.1"/>
</dbReference>
<comment type="caution">
    <text evidence="1">The sequence shown here is derived from an EMBL/GenBank/DDBJ whole genome shotgun (WGS) entry which is preliminary data.</text>
</comment>
<keyword evidence="2" id="KW-1185">Reference proteome</keyword>
<dbReference type="EMBL" id="JACHXF010000011">
    <property type="protein sequence ID" value="MBB3097555.1"/>
    <property type="molecule type" value="Genomic_DNA"/>
</dbReference>
<name>A0A7W5FGM1_9ACTN</name>
<accession>A0A7W5FGM1</accession>
<evidence type="ECO:0000313" key="2">
    <source>
        <dbReference type="Proteomes" id="UP000590749"/>
    </source>
</evidence>
<dbReference type="Proteomes" id="UP000590749">
    <property type="component" value="Unassembled WGS sequence"/>
</dbReference>
<evidence type="ECO:0008006" key="3">
    <source>
        <dbReference type="Google" id="ProtNLM"/>
    </source>
</evidence>
<gene>
    <name evidence="1" type="ORF">FHR83_005233</name>
</gene>
<evidence type="ECO:0000313" key="1">
    <source>
        <dbReference type="EMBL" id="MBB3097555.1"/>
    </source>
</evidence>
<dbReference type="AlphaFoldDB" id="A0A7W5FGM1"/>
<sequence length="231" mass="23449">MPATPRRIRAGSVLAGSLLVIGLLGTSGCTGIEPAGAAGAAGNDLVSEVADRLAGAGGQSWTATYRLAGGETARITRSQRPARIAYAFPSGNLIRTPDALTNCATAGAETVCTATDPHGAPDELPATAGLVTPDTVLALLNAAAIDPDLAVQTRETTIAERTASCLRLGGVDHVPAPDFDVCVTVEGAIAGFTGTVAGIPVEMVLTDYQARAGDHDFTMPPGARFVDRRAD</sequence>
<proteinExistence type="predicted"/>
<protein>
    <recommendedName>
        <fullName evidence="3">Lipoprotein</fullName>
    </recommendedName>
</protein>